<organism evidence="9 10">
    <name type="scientific">Phellinidium pouzarii</name>
    <dbReference type="NCBI Taxonomy" id="167371"/>
    <lineage>
        <taxon>Eukaryota</taxon>
        <taxon>Fungi</taxon>
        <taxon>Dikarya</taxon>
        <taxon>Basidiomycota</taxon>
        <taxon>Agaricomycotina</taxon>
        <taxon>Agaricomycetes</taxon>
        <taxon>Hymenochaetales</taxon>
        <taxon>Hymenochaetaceae</taxon>
        <taxon>Phellinidium</taxon>
    </lineage>
</organism>
<sequence>MSSRSIGGDITVVGDEEYSPGKGQKISFVETTGISAGKRPIATFTTQDVDYFAEDRPFLVKIGKGGVIPALQKLDAKLVAANSGGRILSKKEPTDWIGRQITPGQIGVFNHGGLPKVLLKPGRYPGFPLRNWWTREWHGTKSMIEFLGLIIVQVSQNQAAVISDPNNRIFVIKNGGFAALSIEGSYKVLSVVDQTHLPTQIKDRVTGATLGWSHEVHMRSNTGSGKEQDYIVALFLNIPANNCAILQRGDDLELLPAGQHYITNPYVTLRGLFTLGENQLEMPTKDIFTRDQVPLTTHGYNTPFDALRDKTQSILTQIVAHLDYSSMVKQRSLGPDNMESGDDSSSAFLDALRTRAMDEMHHAALEYGIVLKDLAVIDRQFKGEIAATMDKLTTRALQAQVEAANVDRENSNKVKQEEGALAVSRIKAQALNTQADADAYQVVAAARAAAQSTQIAAEAQAQATLMAARAEADAIRVKALADAEVLDGFAREMQLRRIDVQRVAAYGNRTVFVATGGPGERLAEQAGNAMAVGFAAGLGSDQIVLNMHRRPRSLLRSLATNVNLRHGQHSHGAREFTSFEVKEDSITIPALLASFPHVWLRDSCQCPSCVHPSTRQKLHRTSDFAAGVKPLSVEAVADGLKIEWGPAHVSSYSAEFLAHYSSPHRLSAFHRKVQATPWTAEHFARHSKENISISYSELSKPETLLVVYTRLLQYGLVFFRDIPVSETSDDKCELRVLAEKLSNIRKTFYGETWDVRNIRNSKNIAYTNLDLGLHMDLLYFKEPPRYQILHCLRNRVRGGQSIFVDALHAAQQLRDTSPDDYALLLNTLVPFHYINDGHHLHCSHPTFEFSNKTSTTVNYSPPFQAPLPSSTPLAFYRALAAFTERLNDPANCFTYPLREGDAVVFDNRRVLHGRTAFEDEGSTSEEGETSRWLKGCYLEEDPVLDRMRILDAALEKAGK</sequence>
<evidence type="ECO:0000259" key="7">
    <source>
        <dbReference type="Pfam" id="PF02668"/>
    </source>
</evidence>
<dbReference type="Pfam" id="PF06155">
    <property type="entry name" value="GBBH-like_N"/>
    <property type="match status" value="1"/>
</dbReference>
<name>A0A4S4LAI9_9AGAM</name>
<dbReference type="GO" id="GO:0005739">
    <property type="term" value="C:mitochondrion"/>
    <property type="evidence" value="ECO:0007669"/>
    <property type="project" value="TreeGrafter"/>
</dbReference>
<feature type="domain" description="TauD/TfdA-like" evidence="7">
    <location>
        <begin position="689"/>
        <end position="937"/>
    </location>
</feature>
<dbReference type="CDD" id="cd00250">
    <property type="entry name" value="CAS_like"/>
    <property type="match status" value="1"/>
</dbReference>
<accession>A0A4S4LAI9</accession>
<dbReference type="GO" id="GO:0046872">
    <property type="term" value="F:metal ion binding"/>
    <property type="evidence" value="ECO:0007669"/>
    <property type="project" value="UniProtKB-KW"/>
</dbReference>
<dbReference type="EMBL" id="SGPK01000090">
    <property type="protein sequence ID" value="THH08712.1"/>
    <property type="molecule type" value="Genomic_DNA"/>
</dbReference>
<protein>
    <recommendedName>
        <fullName evidence="11">TauD/TfdA-like domain-containing protein</fullName>
    </recommendedName>
</protein>
<proteinExistence type="inferred from homology"/>
<dbReference type="GO" id="GO:0045329">
    <property type="term" value="P:carnitine biosynthetic process"/>
    <property type="evidence" value="ECO:0007669"/>
    <property type="project" value="TreeGrafter"/>
</dbReference>
<keyword evidence="10" id="KW-1185">Reference proteome</keyword>
<feature type="domain" description="Gamma-butyrobetaine hydroxylase-like N-terminal" evidence="8">
    <location>
        <begin position="594"/>
        <end position="657"/>
    </location>
</feature>
<comment type="similarity">
    <text evidence="2">Belongs to the gamma-BBH/TMLD family.</text>
</comment>
<evidence type="ECO:0000313" key="10">
    <source>
        <dbReference type="Proteomes" id="UP000308199"/>
    </source>
</evidence>
<keyword evidence="3" id="KW-0479">Metal-binding</keyword>
<dbReference type="InterPro" id="IPR042098">
    <property type="entry name" value="TauD-like_sf"/>
</dbReference>
<dbReference type="Gene3D" id="3.30.2020.30">
    <property type="match status" value="1"/>
</dbReference>
<dbReference type="Gene3D" id="3.60.130.10">
    <property type="entry name" value="Clavaminate synthase-like"/>
    <property type="match status" value="1"/>
</dbReference>
<dbReference type="InterPro" id="IPR050411">
    <property type="entry name" value="AlphaKG_dependent_hydroxylases"/>
</dbReference>
<evidence type="ECO:0000259" key="8">
    <source>
        <dbReference type="Pfam" id="PF06155"/>
    </source>
</evidence>
<comment type="cofactor">
    <cofactor evidence="1">
        <name>Fe(2+)</name>
        <dbReference type="ChEBI" id="CHEBI:29033"/>
    </cofactor>
</comment>
<dbReference type="OrthoDB" id="6738456at2759"/>
<evidence type="ECO:0000256" key="4">
    <source>
        <dbReference type="ARBA" id="ARBA00022964"/>
    </source>
</evidence>
<evidence type="ECO:0000313" key="9">
    <source>
        <dbReference type="EMBL" id="THH08712.1"/>
    </source>
</evidence>
<dbReference type="PANTHER" id="PTHR10696">
    <property type="entry name" value="GAMMA-BUTYROBETAINE HYDROXYLASE-RELATED"/>
    <property type="match status" value="1"/>
</dbReference>
<dbReference type="Pfam" id="PF02668">
    <property type="entry name" value="TauD"/>
    <property type="match status" value="1"/>
</dbReference>
<dbReference type="GO" id="GO:0016706">
    <property type="term" value="F:2-oxoglutarate-dependent dioxygenase activity"/>
    <property type="evidence" value="ECO:0007669"/>
    <property type="project" value="UniProtKB-ARBA"/>
</dbReference>
<keyword evidence="6" id="KW-0408">Iron</keyword>
<dbReference type="InterPro" id="IPR003819">
    <property type="entry name" value="TauD/TfdA-like"/>
</dbReference>
<evidence type="ECO:0000256" key="5">
    <source>
        <dbReference type="ARBA" id="ARBA00023002"/>
    </source>
</evidence>
<evidence type="ECO:0000256" key="6">
    <source>
        <dbReference type="ARBA" id="ARBA00023004"/>
    </source>
</evidence>
<evidence type="ECO:0000256" key="1">
    <source>
        <dbReference type="ARBA" id="ARBA00001954"/>
    </source>
</evidence>
<dbReference type="PANTHER" id="PTHR10696:SF25">
    <property type="entry name" value="OXIDOREDUCTASE AIM17-RELATED"/>
    <property type="match status" value="1"/>
</dbReference>
<dbReference type="InterPro" id="IPR038492">
    <property type="entry name" value="GBBH-like_N_sf"/>
</dbReference>
<evidence type="ECO:0008006" key="11">
    <source>
        <dbReference type="Google" id="ProtNLM"/>
    </source>
</evidence>
<dbReference type="Proteomes" id="UP000308199">
    <property type="component" value="Unassembled WGS sequence"/>
</dbReference>
<dbReference type="SUPFAM" id="SSF51197">
    <property type="entry name" value="Clavaminate synthase-like"/>
    <property type="match status" value="1"/>
</dbReference>
<reference evidence="9 10" key="1">
    <citation type="submission" date="2019-02" db="EMBL/GenBank/DDBJ databases">
        <title>Genome sequencing of the rare red list fungi Phellinidium pouzarii.</title>
        <authorList>
            <person name="Buettner E."/>
            <person name="Kellner H."/>
        </authorList>
    </citation>
    <scope>NUCLEOTIDE SEQUENCE [LARGE SCALE GENOMIC DNA]</scope>
    <source>
        <strain evidence="9 10">DSM 108285</strain>
    </source>
</reference>
<gene>
    <name evidence="9" type="ORF">EW145_g2533</name>
</gene>
<comment type="caution">
    <text evidence="9">The sequence shown here is derived from an EMBL/GenBank/DDBJ whole genome shotgun (WGS) entry which is preliminary data.</text>
</comment>
<dbReference type="InterPro" id="IPR010376">
    <property type="entry name" value="GBBH-like_N"/>
</dbReference>
<dbReference type="AlphaFoldDB" id="A0A4S4LAI9"/>
<keyword evidence="5" id="KW-0560">Oxidoreductase</keyword>
<evidence type="ECO:0000256" key="3">
    <source>
        <dbReference type="ARBA" id="ARBA00022723"/>
    </source>
</evidence>
<keyword evidence="4" id="KW-0223">Dioxygenase</keyword>
<evidence type="ECO:0000256" key="2">
    <source>
        <dbReference type="ARBA" id="ARBA00008654"/>
    </source>
</evidence>